<evidence type="ECO:0000256" key="6">
    <source>
        <dbReference type="ARBA" id="ARBA00004511"/>
    </source>
</evidence>
<reference evidence="30 31" key="1">
    <citation type="journal article" date="2014" name="Nat. Genet.">
        <title>Whole-genome sequence of a flatfish provides insights into ZW sex chromosome evolution and adaptation to a benthic lifestyle.</title>
        <authorList>
            <person name="Chen S."/>
            <person name="Zhang G."/>
            <person name="Shao C."/>
            <person name="Huang Q."/>
            <person name="Liu G."/>
            <person name="Zhang P."/>
            <person name="Song W."/>
            <person name="An N."/>
            <person name="Chalopin D."/>
            <person name="Volff J.N."/>
            <person name="Hong Y."/>
            <person name="Li Q."/>
            <person name="Sha Z."/>
            <person name="Zhou H."/>
            <person name="Xie M."/>
            <person name="Yu Q."/>
            <person name="Liu Y."/>
            <person name="Xiang H."/>
            <person name="Wang N."/>
            <person name="Wu K."/>
            <person name="Yang C."/>
            <person name="Zhou Q."/>
            <person name="Liao X."/>
            <person name="Yang L."/>
            <person name="Hu Q."/>
            <person name="Zhang J."/>
            <person name="Meng L."/>
            <person name="Jin L."/>
            <person name="Tian Y."/>
            <person name="Lian J."/>
            <person name="Yang J."/>
            <person name="Miao G."/>
            <person name="Liu S."/>
            <person name="Liang Z."/>
            <person name="Yan F."/>
            <person name="Li Y."/>
            <person name="Sun B."/>
            <person name="Zhang H."/>
            <person name="Zhang J."/>
            <person name="Zhu Y."/>
            <person name="Du M."/>
            <person name="Zhao Y."/>
            <person name="Schartl M."/>
            <person name="Tang Q."/>
            <person name="Wang J."/>
        </authorList>
    </citation>
    <scope>NUCLEOTIDE SEQUENCE</scope>
</reference>
<dbReference type="GO" id="GO:0034497">
    <property type="term" value="P:protein localization to phagophore assembly site"/>
    <property type="evidence" value="ECO:0007669"/>
    <property type="project" value="TreeGrafter"/>
</dbReference>
<dbReference type="GO" id="GO:0005794">
    <property type="term" value="C:Golgi apparatus"/>
    <property type="evidence" value="ECO:0007669"/>
    <property type="project" value="UniProtKB-SubCell"/>
</dbReference>
<comment type="caution">
    <text evidence="28">Lacks conserved residue(s) required for the propagation of feature annotation.</text>
</comment>
<dbReference type="GO" id="GO:0034045">
    <property type="term" value="C:phagophore assembly site membrane"/>
    <property type="evidence" value="ECO:0007669"/>
    <property type="project" value="UniProtKB-SubCell"/>
</dbReference>
<dbReference type="AlphaFoldDB" id="A0A3P8UMW5"/>
<feature type="transmembrane region" description="Helical" evidence="28">
    <location>
        <begin position="275"/>
        <end position="299"/>
    </location>
</feature>
<evidence type="ECO:0000256" key="26">
    <source>
        <dbReference type="ARBA" id="ARBA00024631"/>
    </source>
</evidence>
<evidence type="ECO:0000256" key="1">
    <source>
        <dbReference type="ARBA" id="ARBA00004166"/>
    </source>
</evidence>
<evidence type="ECO:0000256" key="10">
    <source>
        <dbReference type="ARBA" id="ARBA00022553"/>
    </source>
</evidence>
<feature type="compositionally biased region" description="Polar residues" evidence="29">
    <location>
        <begin position="691"/>
        <end position="700"/>
    </location>
</feature>
<evidence type="ECO:0000256" key="12">
    <source>
        <dbReference type="ARBA" id="ARBA00022753"/>
    </source>
</evidence>
<evidence type="ECO:0000256" key="25">
    <source>
        <dbReference type="ARBA" id="ARBA00024615"/>
    </source>
</evidence>
<evidence type="ECO:0000256" key="22">
    <source>
        <dbReference type="ARBA" id="ARBA00023180"/>
    </source>
</evidence>
<evidence type="ECO:0000256" key="11">
    <source>
        <dbReference type="ARBA" id="ARBA00022692"/>
    </source>
</evidence>
<evidence type="ECO:0000256" key="3">
    <source>
        <dbReference type="ARBA" id="ARBA00004225"/>
    </source>
</evidence>
<dbReference type="GO" id="GO:0005789">
    <property type="term" value="C:endoplasmic reticulum membrane"/>
    <property type="evidence" value="ECO:0007669"/>
    <property type="project" value="UniProtKB-SubCell"/>
</dbReference>
<evidence type="ECO:0000256" key="4">
    <source>
        <dbReference type="ARBA" id="ARBA00004414"/>
    </source>
</evidence>
<proteinExistence type="inferred from homology"/>
<accession>A0A3P8UMW5</accession>
<comment type="function">
    <text evidence="28">Phospholipid scramblase involved in autophagy. Cycles between the preautophagosomal structure/phagophore assembly site (PAS) and the cytoplasmic vesicle pool and supplies membrane for the growing autophagosome. Lipid scramblase activity plays a key role in preautophagosomal structure/phagophore assembly by distributing the phospholipids that arrive through ATG2 from the cytoplasmic to the luminal leaflet of the bilayer, thereby driving autophagosomal membrane expansion.</text>
</comment>
<dbReference type="Ensembl" id="ENSCSET00000004597.1">
    <property type="protein sequence ID" value="ENSCSEP00000004543.1"/>
    <property type="gene ID" value="ENSCSEG00000002938.1"/>
</dbReference>
<evidence type="ECO:0000256" key="29">
    <source>
        <dbReference type="SAM" id="MobiDB-lite"/>
    </source>
</evidence>
<keyword evidence="21 28" id="KW-0472">Membrane</keyword>
<feature type="transmembrane region" description="Helical" evidence="28">
    <location>
        <begin position="391"/>
        <end position="410"/>
    </location>
</feature>
<feature type="region of interest" description="Disordered" evidence="29">
    <location>
        <begin position="653"/>
        <end position="703"/>
    </location>
</feature>
<comment type="catalytic activity">
    <reaction evidence="24">
        <text>a 1,2-diacyl-sn-glycero-3-phospho-L-serine(in) = a 1,2-diacyl-sn-glycero-3-phospho-L-serine(out)</text>
        <dbReference type="Rhea" id="RHEA:38663"/>
        <dbReference type="ChEBI" id="CHEBI:57262"/>
    </reaction>
</comment>
<dbReference type="InterPro" id="IPR007241">
    <property type="entry name" value="Autophagy-rel_prot_9"/>
</dbReference>
<name>A0A3P8UMW5_CYNSE</name>
<sequence>MAQFDTEYQRLEASYSDSPPGEENLLMHVPEGAKCKRHTVDYDPKNGFTCMLLGEIFELVQLIFVVGFTVFLANCVDYDILFANKFVNHTDSSKVTLPDAFLPVNVCSARIQENVFVIFVLIISGVFWLHRLVKFIYNVCCYWEIRSFYINALKMSMSELPYATWQEVQARIVEIQKEHQICIHKKELTELDVYHRILRFKNYMVAMVNKSLLPVRFRLPVLGEYVFYTRGLKYNFELIFFWGPGSLFENEWSLKAEYKRGGNRLELADKLASRILWIGIANLLLCPVILVWQILYAFFSYTEVIKREPGSLGARCWSLYGRCYLRHFNELDHELMSRLSKGYKASSKYMNCFLSPLLTVVAKNVAFFAGSLLAVLIALTIYDEDVLAVEHVLSSITLLGVCITVCRSFIPDKHMVFCPEQLLRVILAHIHYMPDHWQGNAHRYETRDQFSQLFQYRAVFILEELLSPVVTPIILIFSLRRKSLEIIDFFRNFTVEVIGVGDTCSFAQMDIRQHGHPAWLSEGKTEASIYQQAEDGKTELSLMRFAITNPQWQPPQETTHFISQLKERIHREATELFLISLLFLIYSFFSVLASALRSLSPISSSLTDARTVSSGSSAWEGQLTSLVLSEYASTEMSIHALYMHELHKQQSRGDLSRHTWHRQESDESSDSIPDEVRSHNPQSRHFPRSHTFPTTVSSPTAIPASASDISSTAIGQEGVPSLVVRTARVPMGGWAEEGQGVARHHGPLPEESSEDEMPPHIHKVNMAVCADLLGCNFSHLFVTACKNIFLFSVFHFRSRNQVNKQQLLIIHR</sequence>
<comment type="similarity">
    <text evidence="8 28">Belongs to the ATG9 family.</text>
</comment>
<reference evidence="30" key="2">
    <citation type="submission" date="2025-08" db="UniProtKB">
        <authorList>
            <consortium name="Ensembl"/>
        </authorList>
    </citation>
    <scope>IDENTIFICATION</scope>
</reference>
<keyword evidence="13" id="KW-0256">Endoplasmic reticulum</keyword>
<protein>
    <recommendedName>
        <fullName evidence="28">Autophagy-related protein 9</fullName>
    </recommendedName>
</protein>
<comment type="function">
    <text evidence="27">Phospholipid scramblase involved in autophagy by mediating autophagosomal membrane expansion. Cycles between the preautophagosomal structure/phagophore assembly site (PAS) and the cytoplasmic vesicle pool and supplies membrane for the growing autophagosome. Lipid scramblase activity plays a key role in preautophagosomal structure/phagophore assembly by distributing the phospholipids that arrive through ATG2 (ATG2A or ATG2B) from the cytoplasmic to the luminal leaflet of the bilayer, thereby driving autophagosomal membrane expansion. Also required to supply phosphatidylinositol 4-phosphate to the autophagosome initiation site by recruiting the phosphatidylinositol 4-kinase beta (PI4KB) in a process dependent on ARFIP2, but not ARFIP1. In addition to autophagy, also plays a role in necrotic cell death.</text>
</comment>
<comment type="catalytic activity">
    <reaction evidence="25">
        <text>a 1,2-diacyl-sn-glycero-3-phosphoethanolamine(in) = a 1,2-diacyl-sn-glycero-3-phosphoethanolamine(out)</text>
        <dbReference type="Rhea" id="RHEA:38895"/>
        <dbReference type="ChEBI" id="CHEBI:64612"/>
    </reaction>
</comment>
<keyword evidence="20" id="KW-0496">Mitochondrion</keyword>
<evidence type="ECO:0000256" key="19">
    <source>
        <dbReference type="ARBA" id="ARBA00023055"/>
    </source>
</evidence>
<keyword evidence="9 28" id="KW-0813">Transport</keyword>
<evidence type="ECO:0000256" key="9">
    <source>
        <dbReference type="ARBA" id="ARBA00022448"/>
    </source>
</evidence>
<evidence type="ECO:0000256" key="7">
    <source>
        <dbReference type="ARBA" id="ARBA00004542"/>
    </source>
</evidence>
<dbReference type="GO" id="GO:0055038">
    <property type="term" value="C:recycling endosome membrane"/>
    <property type="evidence" value="ECO:0007669"/>
    <property type="project" value="UniProtKB-SubCell"/>
</dbReference>
<dbReference type="PANTHER" id="PTHR13038">
    <property type="entry name" value="APG9 AUTOPHAGY 9"/>
    <property type="match status" value="1"/>
</dbReference>
<evidence type="ECO:0000313" key="31">
    <source>
        <dbReference type="Proteomes" id="UP000265120"/>
    </source>
</evidence>
<organism evidence="30 31">
    <name type="scientific">Cynoglossus semilaevis</name>
    <name type="common">Tongue sole</name>
    <dbReference type="NCBI Taxonomy" id="244447"/>
    <lineage>
        <taxon>Eukaryota</taxon>
        <taxon>Metazoa</taxon>
        <taxon>Chordata</taxon>
        <taxon>Craniata</taxon>
        <taxon>Vertebrata</taxon>
        <taxon>Euteleostomi</taxon>
        <taxon>Actinopterygii</taxon>
        <taxon>Neopterygii</taxon>
        <taxon>Teleostei</taxon>
        <taxon>Neoteleostei</taxon>
        <taxon>Acanthomorphata</taxon>
        <taxon>Carangaria</taxon>
        <taxon>Pleuronectiformes</taxon>
        <taxon>Pleuronectoidei</taxon>
        <taxon>Cynoglossidae</taxon>
        <taxon>Cynoglossinae</taxon>
        <taxon>Cynoglossus</taxon>
    </lineage>
</organism>
<evidence type="ECO:0000256" key="13">
    <source>
        <dbReference type="ARBA" id="ARBA00022824"/>
    </source>
</evidence>
<evidence type="ECO:0000256" key="27">
    <source>
        <dbReference type="ARBA" id="ARBA00045832"/>
    </source>
</evidence>
<dbReference type="GO" id="GO:0061709">
    <property type="term" value="P:reticulophagy"/>
    <property type="evidence" value="ECO:0007669"/>
    <property type="project" value="TreeGrafter"/>
</dbReference>
<keyword evidence="31" id="KW-1185">Reference proteome</keyword>
<keyword evidence="10" id="KW-0597">Phosphoprotein</keyword>
<feature type="transmembrane region" description="Helical" evidence="28">
    <location>
        <begin position="111"/>
        <end position="129"/>
    </location>
</feature>
<comment type="catalytic activity">
    <reaction evidence="26">
        <text>a 1,2-diacyl-sn-glycero-3-phosphocholine(in) = a 1,2-diacyl-sn-glycero-3-phosphocholine(out)</text>
        <dbReference type="Rhea" id="RHEA:38571"/>
        <dbReference type="ChEBI" id="CHEBI:57643"/>
    </reaction>
</comment>
<dbReference type="GO" id="GO:0000421">
    <property type="term" value="C:autophagosome membrane"/>
    <property type="evidence" value="ECO:0007669"/>
    <property type="project" value="UniProtKB-SubCell"/>
</dbReference>
<dbReference type="GO" id="GO:0006869">
    <property type="term" value="P:lipid transport"/>
    <property type="evidence" value="ECO:0007669"/>
    <property type="project" value="UniProtKB-KW"/>
</dbReference>
<evidence type="ECO:0000256" key="2">
    <source>
        <dbReference type="ARBA" id="ARBA00004195"/>
    </source>
</evidence>
<keyword evidence="16" id="KW-0007">Acetylation</keyword>
<feature type="transmembrane region" description="Helical" evidence="28">
    <location>
        <begin position="52"/>
        <end position="73"/>
    </location>
</feature>
<dbReference type="GO" id="GO:0031902">
    <property type="term" value="C:late endosome membrane"/>
    <property type="evidence" value="ECO:0007669"/>
    <property type="project" value="UniProtKB-SubCell"/>
</dbReference>
<dbReference type="GO" id="GO:0034727">
    <property type="term" value="P:piecemeal microautophagy of the nucleus"/>
    <property type="evidence" value="ECO:0007669"/>
    <property type="project" value="TreeGrafter"/>
</dbReference>
<dbReference type="Proteomes" id="UP000265120">
    <property type="component" value="Chromosome 1"/>
</dbReference>
<dbReference type="GeneTree" id="ENSGT00390000014839"/>
<dbReference type="GO" id="GO:0031966">
    <property type="term" value="C:mitochondrial membrane"/>
    <property type="evidence" value="ECO:0007669"/>
    <property type="project" value="UniProtKB-SubCell"/>
</dbReference>
<evidence type="ECO:0000256" key="5">
    <source>
        <dbReference type="ARBA" id="ARBA00004477"/>
    </source>
</evidence>
<feature type="transmembrane region" description="Helical" evidence="28">
    <location>
        <begin position="576"/>
        <end position="596"/>
    </location>
</feature>
<evidence type="ECO:0000313" key="30">
    <source>
        <dbReference type="Ensembl" id="ENSCSEP00000004543.1"/>
    </source>
</evidence>
<evidence type="ECO:0000256" key="15">
    <source>
        <dbReference type="ARBA" id="ARBA00022989"/>
    </source>
</evidence>
<keyword evidence="18" id="KW-0333">Golgi apparatus</keyword>
<keyword evidence="15 28" id="KW-1133">Transmembrane helix</keyword>
<feature type="transmembrane region" description="Helical" evidence="28">
    <location>
        <begin position="353"/>
        <end position="379"/>
    </location>
</feature>
<keyword evidence="12" id="KW-0967">Endosome</keyword>
<keyword evidence="23" id="KW-0968">Cytoplasmic vesicle</keyword>
<evidence type="ECO:0000256" key="21">
    <source>
        <dbReference type="ARBA" id="ARBA00023136"/>
    </source>
</evidence>
<feature type="transmembrane region" description="Helical" evidence="28">
    <location>
        <begin position="454"/>
        <end position="477"/>
    </location>
</feature>
<evidence type="ECO:0000256" key="28">
    <source>
        <dbReference type="RuleBase" id="RU364027"/>
    </source>
</evidence>
<dbReference type="GO" id="GO:0000422">
    <property type="term" value="P:autophagy of mitochondrion"/>
    <property type="evidence" value="ECO:0007669"/>
    <property type="project" value="TreeGrafter"/>
</dbReference>
<dbReference type="Pfam" id="PF04109">
    <property type="entry name" value="ATG9"/>
    <property type="match status" value="1"/>
</dbReference>
<evidence type="ECO:0000256" key="17">
    <source>
        <dbReference type="ARBA" id="ARBA00023006"/>
    </source>
</evidence>
<keyword evidence="22" id="KW-0325">Glycoprotein</keyword>
<feature type="compositionally biased region" description="Basic and acidic residues" evidence="29">
    <location>
        <begin position="654"/>
        <end position="665"/>
    </location>
</feature>
<evidence type="ECO:0000256" key="24">
    <source>
        <dbReference type="ARBA" id="ARBA00024479"/>
    </source>
</evidence>
<keyword evidence="11 28" id="KW-0812">Transmembrane</keyword>
<evidence type="ECO:0000256" key="16">
    <source>
        <dbReference type="ARBA" id="ARBA00022990"/>
    </source>
</evidence>
<evidence type="ECO:0000256" key="20">
    <source>
        <dbReference type="ARBA" id="ARBA00023128"/>
    </source>
</evidence>
<comment type="subcellular location">
    <subcellularLocation>
        <location evidence="7">Cytoplasmic vesicle</location>
        <location evidence="7">Autophagosome membrane</location>
        <topology evidence="7">Multi-pass membrane protein</topology>
    </subcellularLocation>
    <subcellularLocation>
        <location evidence="5">Endoplasmic reticulum membrane</location>
        <topology evidence="5">Multi-pass membrane protein</topology>
    </subcellularLocation>
    <subcellularLocation>
        <location evidence="1">Golgi apparatus</location>
        <location evidence="1">trans-Golgi network membrane</location>
        <topology evidence="1">Multi-pass membrane protein</topology>
    </subcellularLocation>
    <subcellularLocation>
        <location evidence="4">Late endosome membrane</location>
    </subcellularLocation>
    <subcellularLocation>
        <location evidence="3">Mitochondrion membrane</location>
        <topology evidence="3">Multi-pass membrane protein</topology>
    </subcellularLocation>
    <subcellularLocation>
        <location evidence="6 28">Preautophagosomal structure membrane</location>
        <topology evidence="6 28">Multi-pass membrane protein</topology>
    </subcellularLocation>
    <subcellularLocation>
        <location evidence="2">Recycling endosome membrane</location>
        <topology evidence="2">Multi-pass membrane protein</topology>
    </subcellularLocation>
</comment>
<reference evidence="30" key="3">
    <citation type="submission" date="2025-09" db="UniProtKB">
        <authorList>
            <consortium name="Ensembl"/>
        </authorList>
    </citation>
    <scope>IDENTIFICATION</scope>
</reference>
<dbReference type="PANTHER" id="PTHR13038:SF13">
    <property type="entry name" value="AUTOPHAGY-RELATED PROTEIN 9A"/>
    <property type="match status" value="1"/>
</dbReference>
<evidence type="ECO:0000256" key="14">
    <source>
        <dbReference type="ARBA" id="ARBA00022843"/>
    </source>
</evidence>
<evidence type="ECO:0000256" key="18">
    <source>
        <dbReference type="ARBA" id="ARBA00023034"/>
    </source>
</evidence>
<evidence type="ECO:0000256" key="8">
    <source>
        <dbReference type="ARBA" id="ARBA00006185"/>
    </source>
</evidence>
<keyword evidence="19 28" id="KW-0445">Lipid transport</keyword>
<keyword evidence="17 28" id="KW-0072">Autophagy</keyword>
<evidence type="ECO:0000256" key="23">
    <source>
        <dbReference type="ARBA" id="ARBA00023329"/>
    </source>
</evidence>
<keyword evidence="14" id="KW-0832">Ubl conjugation</keyword>